<protein>
    <submittedName>
        <fullName evidence="2">Uncharacterized protein</fullName>
    </submittedName>
</protein>
<gene>
    <name evidence="2" type="ORF">BACVE_000730</name>
</gene>
<name>A0A1D9PHH9_BACVE</name>
<evidence type="ECO:0000313" key="3">
    <source>
        <dbReference type="Proteomes" id="UP000587477"/>
    </source>
</evidence>
<feature type="compositionally biased region" description="Basic and acidic residues" evidence="1">
    <location>
        <begin position="89"/>
        <end position="98"/>
    </location>
</feature>
<proteinExistence type="predicted"/>
<dbReference type="Proteomes" id="UP000587477">
    <property type="component" value="Chromosome"/>
</dbReference>
<feature type="compositionally biased region" description="Basic and acidic residues" evidence="1">
    <location>
        <begin position="67"/>
        <end position="81"/>
    </location>
</feature>
<feature type="compositionally biased region" description="Basic and acidic residues" evidence="1">
    <location>
        <begin position="45"/>
        <end position="58"/>
    </location>
</feature>
<feature type="region of interest" description="Disordered" evidence="1">
    <location>
        <begin position="26"/>
        <end position="123"/>
    </location>
</feature>
<evidence type="ECO:0000256" key="1">
    <source>
        <dbReference type="SAM" id="MobiDB-lite"/>
    </source>
</evidence>
<dbReference type="STRING" id="1155777.BANAU_0836"/>
<dbReference type="EMBL" id="CP063687">
    <property type="protein sequence ID" value="QOY25801.1"/>
    <property type="molecule type" value="Genomic_DNA"/>
</dbReference>
<organism evidence="2 3">
    <name type="scientific">Bacillus velezensis</name>
    <dbReference type="NCBI Taxonomy" id="492670"/>
    <lineage>
        <taxon>Bacteria</taxon>
        <taxon>Bacillati</taxon>
        <taxon>Bacillota</taxon>
        <taxon>Bacilli</taxon>
        <taxon>Bacillales</taxon>
        <taxon>Bacillaceae</taxon>
        <taxon>Bacillus</taxon>
        <taxon>Bacillus amyloliquefaciens group</taxon>
    </lineage>
</organism>
<evidence type="ECO:0000313" key="2">
    <source>
        <dbReference type="EMBL" id="QOY25801.1"/>
    </source>
</evidence>
<accession>A0A1D9PHH9</accession>
<sequence length="123" mass="13599">MAIIIAVIAAVIVIALLITFNVRSTSAGQDVKEEKREAIGTTAEQPEKHDPAEERSAEHAPVVVKSESPREKKNTMGDDVYRQALQKFKTSETDRETNDPDSGGKMQDSSYRDALLSLKNKKK</sequence>
<dbReference type="AlphaFoldDB" id="A0A1D9PHH9"/>
<accession>A0A2D3DML3</accession>
<dbReference type="KEGG" id="bmp:NG74_00937"/>
<dbReference type="RefSeq" id="WP_014417269.1">
    <property type="nucleotide sequence ID" value="NZ_AP024501.1"/>
</dbReference>
<reference evidence="3" key="1">
    <citation type="submission" date="2020-10" db="EMBL/GenBank/DDBJ databases">
        <title>Complete genome sequence of Bacillus velezensis NST6.</title>
        <authorList>
            <person name="Choi J."/>
        </authorList>
    </citation>
    <scope>NUCLEOTIDE SEQUENCE [LARGE SCALE GENOMIC DNA]</scope>
    <source>
        <strain evidence="3">NST6</strain>
    </source>
</reference>